<sequence length="119" mass="13764">MTTQHNRDNFFEYNPTLHSFGNKNLLCEKVGVREIMMCLNLSQSEACRVLGVSLSTLKRRFYATGLGRWPSKKVRKVKKLEKSLKIDYVLNVQTMDEKDVSQLEDCDISWLKSAACERT</sequence>
<evidence type="ECO:0000256" key="4">
    <source>
        <dbReference type="ARBA" id="ARBA00023242"/>
    </source>
</evidence>
<evidence type="ECO:0000313" key="6">
    <source>
        <dbReference type="EMBL" id="KAL0490388.1"/>
    </source>
</evidence>
<reference evidence="6 7" key="1">
    <citation type="submission" date="2024-03" db="EMBL/GenBank/DDBJ databases">
        <title>The Acrasis kona genome and developmental transcriptomes reveal deep origins of eukaryotic multicellular pathways.</title>
        <authorList>
            <person name="Sheikh S."/>
            <person name="Fu C.-J."/>
            <person name="Brown M.W."/>
            <person name="Baldauf S.L."/>
        </authorList>
    </citation>
    <scope>NUCLEOTIDE SEQUENCE [LARGE SCALE GENOMIC DNA]</scope>
    <source>
        <strain evidence="6 7">ATCC MYA-3509</strain>
    </source>
</reference>
<feature type="domain" description="RWP-RK" evidence="5">
    <location>
        <begin position="12"/>
        <end position="98"/>
    </location>
</feature>
<evidence type="ECO:0000256" key="2">
    <source>
        <dbReference type="ARBA" id="ARBA00023125"/>
    </source>
</evidence>
<keyword evidence="7" id="KW-1185">Reference proteome</keyword>
<name>A0AAW2ZN56_9EUKA</name>
<evidence type="ECO:0000256" key="1">
    <source>
        <dbReference type="ARBA" id="ARBA00023015"/>
    </source>
</evidence>
<dbReference type="AlphaFoldDB" id="A0AAW2ZN56"/>
<dbReference type="EMBL" id="JAOPGA020001684">
    <property type="protein sequence ID" value="KAL0490388.1"/>
    <property type="molecule type" value="Genomic_DNA"/>
</dbReference>
<organism evidence="6 7">
    <name type="scientific">Acrasis kona</name>
    <dbReference type="NCBI Taxonomy" id="1008807"/>
    <lineage>
        <taxon>Eukaryota</taxon>
        <taxon>Discoba</taxon>
        <taxon>Heterolobosea</taxon>
        <taxon>Tetramitia</taxon>
        <taxon>Eutetramitia</taxon>
        <taxon>Acrasidae</taxon>
        <taxon>Acrasis</taxon>
    </lineage>
</organism>
<comment type="caution">
    <text evidence="6">The sequence shown here is derived from an EMBL/GenBank/DDBJ whole genome shotgun (WGS) entry which is preliminary data.</text>
</comment>
<protein>
    <submittedName>
        <fullName evidence="6">NLP2</fullName>
    </submittedName>
</protein>
<gene>
    <name evidence="6" type="ORF">AKO1_003218</name>
</gene>
<keyword evidence="3" id="KW-0804">Transcription</keyword>
<keyword evidence="1" id="KW-0805">Transcription regulation</keyword>
<evidence type="ECO:0000259" key="5">
    <source>
        <dbReference type="PROSITE" id="PS51519"/>
    </source>
</evidence>
<dbReference type="GO" id="GO:0003677">
    <property type="term" value="F:DNA binding"/>
    <property type="evidence" value="ECO:0007669"/>
    <property type="project" value="UniProtKB-KW"/>
</dbReference>
<evidence type="ECO:0000313" key="7">
    <source>
        <dbReference type="Proteomes" id="UP001431209"/>
    </source>
</evidence>
<keyword evidence="4" id="KW-0539">Nucleus</keyword>
<accession>A0AAW2ZN56</accession>
<keyword evidence="2" id="KW-0238">DNA-binding</keyword>
<proteinExistence type="predicted"/>
<evidence type="ECO:0000256" key="3">
    <source>
        <dbReference type="ARBA" id="ARBA00023163"/>
    </source>
</evidence>
<dbReference type="InterPro" id="IPR003035">
    <property type="entry name" value="RWP-RK_dom"/>
</dbReference>
<dbReference type="PROSITE" id="PS51519">
    <property type="entry name" value="RWP_RK"/>
    <property type="match status" value="1"/>
</dbReference>
<dbReference type="Pfam" id="PF02042">
    <property type="entry name" value="RWP-RK"/>
    <property type="match status" value="1"/>
</dbReference>
<dbReference type="Proteomes" id="UP001431209">
    <property type="component" value="Unassembled WGS sequence"/>
</dbReference>